<keyword evidence="2" id="KW-1185">Reference proteome</keyword>
<dbReference type="EMBL" id="MCFI01000012">
    <property type="protein sequence ID" value="ORY80838.1"/>
    <property type="molecule type" value="Genomic_DNA"/>
</dbReference>
<organism evidence="1 2">
    <name type="scientific">Protomyces lactucae-debilis</name>
    <dbReference type="NCBI Taxonomy" id="2754530"/>
    <lineage>
        <taxon>Eukaryota</taxon>
        <taxon>Fungi</taxon>
        <taxon>Dikarya</taxon>
        <taxon>Ascomycota</taxon>
        <taxon>Taphrinomycotina</taxon>
        <taxon>Taphrinomycetes</taxon>
        <taxon>Taphrinales</taxon>
        <taxon>Protomycetaceae</taxon>
        <taxon>Protomyces</taxon>
    </lineage>
</organism>
<dbReference type="GeneID" id="63787174"/>
<gene>
    <name evidence="1" type="ORF">BCR37DRAFT_387883</name>
</gene>
<proteinExistence type="predicted"/>
<dbReference type="RefSeq" id="XP_040724483.1">
    <property type="nucleotide sequence ID" value="XM_040870575.1"/>
</dbReference>
<evidence type="ECO:0000313" key="2">
    <source>
        <dbReference type="Proteomes" id="UP000193685"/>
    </source>
</evidence>
<protein>
    <submittedName>
        <fullName evidence="1">Uncharacterized protein</fullName>
    </submittedName>
</protein>
<sequence>MRRSAITELNNNSGCSAVYVASFKQQFNASQQSSSRLSLMTSRYSRLLSIRRSLRNECAVLCHNRPHDLEEITQQTFTTLMIAFGDVNAEHIAALTALQAAQTIAPLTGSTLPPPHGKPSDTLVSVRERAESWRHNISEVAGRYGGKGQRVQHCMQLCDQIARQASSATQEILEMLFADDSQCKGPAAVSHSAKQRNSAMAFYGYKGKVIAAYCGMMLDTSPSSVKVKRPSPEQVEHWSIGPRLDALSLDLVG</sequence>
<accession>A0A1Y2FA98</accession>
<dbReference type="OrthoDB" id="527344at2759"/>
<dbReference type="Proteomes" id="UP000193685">
    <property type="component" value="Unassembled WGS sequence"/>
</dbReference>
<comment type="caution">
    <text evidence="1">The sequence shown here is derived from an EMBL/GenBank/DDBJ whole genome shotgun (WGS) entry which is preliminary data.</text>
</comment>
<name>A0A1Y2FA98_PROLT</name>
<dbReference type="AlphaFoldDB" id="A0A1Y2FA98"/>
<evidence type="ECO:0000313" key="1">
    <source>
        <dbReference type="EMBL" id="ORY80838.1"/>
    </source>
</evidence>
<reference evidence="1 2" key="1">
    <citation type="submission" date="2016-07" db="EMBL/GenBank/DDBJ databases">
        <title>Pervasive Adenine N6-methylation of Active Genes in Fungi.</title>
        <authorList>
            <consortium name="DOE Joint Genome Institute"/>
            <person name="Mondo S.J."/>
            <person name="Dannebaum R.O."/>
            <person name="Kuo R.C."/>
            <person name="Labutti K."/>
            <person name="Haridas S."/>
            <person name="Kuo A."/>
            <person name="Salamov A."/>
            <person name="Ahrendt S.R."/>
            <person name="Lipzen A."/>
            <person name="Sullivan W."/>
            <person name="Andreopoulos W.B."/>
            <person name="Clum A."/>
            <person name="Lindquist E."/>
            <person name="Daum C."/>
            <person name="Ramamoorthy G.K."/>
            <person name="Gryganskyi A."/>
            <person name="Culley D."/>
            <person name="Magnuson J.K."/>
            <person name="James T.Y."/>
            <person name="O'Malley M.A."/>
            <person name="Stajich J.E."/>
            <person name="Spatafora J.W."/>
            <person name="Visel A."/>
            <person name="Grigoriev I.V."/>
        </authorList>
    </citation>
    <scope>NUCLEOTIDE SEQUENCE [LARGE SCALE GENOMIC DNA]</scope>
    <source>
        <strain evidence="1 2">12-1054</strain>
    </source>
</reference>